<dbReference type="EMBL" id="VLNY01000031">
    <property type="protein sequence ID" value="KAA0016080.1"/>
    <property type="molecule type" value="Genomic_DNA"/>
</dbReference>
<feature type="domain" description="Carbamoyltransferase" evidence="2">
    <location>
        <begin position="11"/>
        <end position="312"/>
    </location>
</feature>
<keyword evidence="5" id="KW-1185">Reference proteome</keyword>
<sequence length="499" mass="55353">MNASLGGSETVVGVSAFGHDASVAVVRGRKILFAAHSERYTRVKNDSTIAAGLVAEAKSYLGGAKVDRMVFYERPRDRLRRNVFAGQARGAVNYAQNVSGLLWQCYKDDIPLSFVGHHEAHAAAGYFTSGYPDATVVVVDGVGEWETLSVWRAEGRTLRRVHSIEYPHSLGLLYSAFTERAGLKPNEDEYILMGMAAHGEPLYADLIENELVNTTNTPDLVLKRNIHRGLGKWRVDLNDGPTLAASVQTVIERYLSRLMTWVAERFPSKNLVYSGGVALNCVANRMIRDLGVFDNIWILPNPGDAGSSLGAAAALLRHQLEWKGPFLGHDIERQLNPKLVAKELAKGNIVGIANGRAEFGPRALGNRSLLADPRGTDVQARVNRIKRRQLYRPFAPVVLHDHAQKYFDFDGQSPYMQYTARCLAPDAFPAICHVDATSRIQTIDESVHGTHLYLILQEFYRLTHCPILLNTSLNIKGEPLVNTWGDAERFARLHDVAIY</sequence>
<evidence type="ECO:0000313" key="4">
    <source>
        <dbReference type="EMBL" id="KAA0016080.1"/>
    </source>
</evidence>
<dbReference type="Proteomes" id="UP000322244">
    <property type="component" value="Unassembled WGS sequence"/>
</dbReference>
<dbReference type="PANTHER" id="PTHR34847">
    <property type="entry name" value="NODULATION PROTEIN U"/>
    <property type="match status" value="1"/>
</dbReference>
<dbReference type="AlphaFoldDB" id="A0A5A7S4U9"/>
<name>A0A5A7S4U9_9NOCA</name>
<dbReference type="InterPro" id="IPR038152">
    <property type="entry name" value="Carbam_trans_C_sf"/>
</dbReference>
<accession>A0A5A7S4U9</accession>
<comment type="caution">
    <text evidence="4">The sequence shown here is derived from an EMBL/GenBank/DDBJ whole genome shotgun (WGS) entry which is preliminary data.</text>
</comment>
<dbReference type="OrthoDB" id="9780777at2"/>
<dbReference type="InterPro" id="IPR003696">
    <property type="entry name" value="Carbtransf_dom"/>
</dbReference>
<dbReference type="InterPro" id="IPR051338">
    <property type="entry name" value="NodU/CmcH_Carbamoyltrnsfr"/>
</dbReference>
<evidence type="ECO:0000259" key="3">
    <source>
        <dbReference type="Pfam" id="PF16861"/>
    </source>
</evidence>
<dbReference type="GO" id="GO:0003824">
    <property type="term" value="F:catalytic activity"/>
    <property type="evidence" value="ECO:0007669"/>
    <property type="project" value="InterPro"/>
</dbReference>
<dbReference type="InterPro" id="IPR043129">
    <property type="entry name" value="ATPase_NBD"/>
</dbReference>
<organism evidence="4 5">
    <name type="scientific">Antrihabitans cavernicola</name>
    <dbReference type="NCBI Taxonomy" id="2495913"/>
    <lineage>
        <taxon>Bacteria</taxon>
        <taxon>Bacillati</taxon>
        <taxon>Actinomycetota</taxon>
        <taxon>Actinomycetes</taxon>
        <taxon>Mycobacteriales</taxon>
        <taxon>Nocardiaceae</taxon>
        <taxon>Antrihabitans</taxon>
    </lineage>
</organism>
<dbReference type="InterPro" id="IPR031730">
    <property type="entry name" value="Carbam_trans_C"/>
</dbReference>
<gene>
    <name evidence="4" type="ORF">FOY51_26775</name>
</gene>
<dbReference type="PANTHER" id="PTHR34847:SF1">
    <property type="entry name" value="NODULATION PROTEIN U"/>
    <property type="match status" value="1"/>
</dbReference>
<dbReference type="Pfam" id="PF16861">
    <property type="entry name" value="Carbam_trans_C"/>
    <property type="match status" value="1"/>
</dbReference>
<dbReference type="RefSeq" id="WP_149433321.1">
    <property type="nucleotide sequence ID" value="NZ_VLNY01000031.1"/>
</dbReference>
<dbReference type="Gene3D" id="3.30.420.40">
    <property type="match status" value="2"/>
</dbReference>
<evidence type="ECO:0000313" key="5">
    <source>
        <dbReference type="Proteomes" id="UP000322244"/>
    </source>
</evidence>
<evidence type="ECO:0008006" key="6">
    <source>
        <dbReference type="Google" id="ProtNLM"/>
    </source>
</evidence>
<comment type="similarity">
    <text evidence="1">Belongs to the NodU/CmcH family.</text>
</comment>
<proteinExistence type="inferred from homology"/>
<dbReference type="CDD" id="cd24033">
    <property type="entry name" value="ASKHA_NBD_NodU_CmcH-like_N"/>
    <property type="match status" value="1"/>
</dbReference>
<feature type="domain" description="Carbamoyltransferase C-terminal" evidence="3">
    <location>
        <begin position="341"/>
        <end position="492"/>
    </location>
</feature>
<evidence type="ECO:0000259" key="2">
    <source>
        <dbReference type="Pfam" id="PF02543"/>
    </source>
</evidence>
<dbReference type="SUPFAM" id="SSF53067">
    <property type="entry name" value="Actin-like ATPase domain"/>
    <property type="match status" value="1"/>
</dbReference>
<dbReference type="Pfam" id="PF02543">
    <property type="entry name" value="Carbam_trans_N"/>
    <property type="match status" value="1"/>
</dbReference>
<dbReference type="Gene3D" id="3.90.870.20">
    <property type="entry name" value="Carbamoyltransferase, C-terminal domain"/>
    <property type="match status" value="1"/>
</dbReference>
<protein>
    <recommendedName>
        <fullName evidence="6">Carbamoyltransferase</fullName>
    </recommendedName>
</protein>
<reference evidence="4 5" key="1">
    <citation type="submission" date="2019-07" db="EMBL/GenBank/DDBJ databases">
        <title>Rhodococcus cavernicolus sp. nov., isolated from a cave.</title>
        <authorList>
            <person name="Lee S.D."/>
        </authorList>
    </citation>
    <scope>NUCLEOTIDE SEQUENCE [LARGE SCALE GENOMIC DNA]</scope>
    <source>
        <strain evidence="4 5">C1-24</strain>
    </source>
</reference>
<evidence type="ECO:0000256" key="1">
    <source>
        <dbReference type="ARBA" id="ARBA00006129"/>
    </source>
</evidence>